<reference evidence="8" key="1">
    <citation type="submission" date="2019-06" db="EMBL/GenBank/DDBJ databases">
        <authorList>
            <person name="Murdoch R.W."/>
            <person name="Fathepure B."/>
        </authorList>
    </citation>
    <scope>NUCLEOTIDE SEQUENCE</scope>
</reference>
<protein>
    <submittedName>
        <fullName evidence="8">2-halobenzoate 1,2-dioxygenase large subunit</fullName>
        <ecNumber evidence="8">1.14.12.13</ecNumber>
    </submittedName>
</protein>
<dbReference type="InterPro" id="IPR017941">
    <property type="entry name" value="Rieske_2Fe-2S"/>
</dbReference>
<dbReference type="Pfam" id="PF00355">
    <property type="entry name" value="Rieske"/>
    <property type="match status" value="1"/>
</dbReference>
<dbReference type="SUPFAM" id="SSF55961">
    <property type="entry name" value="Bet v1-like"/>
    <property type="match status" value="1"/>
</dbReference>
<dbReference type="Pfam" id="PF00848">
    <property type="entry name" value="Ring_hydroxyl_A"/>
    <property type="match status" value="1"/>
</dbReference>
<dbReference type="InterPro" id="IPR001663">
    <property type="entry name" value="Rng_hydr_dOase-A"/>
</dbReference>
<dbReference type="AlphaFoldDB" id="A0A5B8RD79"/>
<evidence type="ECO:0000256" key="4">
    <source>
        <dbReference type="ARBA" id="ARBA00023002"/>
    </source>
</evidence>
<evidence type="ECO:0000256" key="3">
    <source>
        <dbReference type="ARBA" id="ARBA00022723"/>
    </source>
</evidence>
<keyword evidence="3" id="KW-0479">Metal-binding</keyword>
<comment type="similarity">
    <text evidence="1">Belongs to the bacterial ring-hydroxylating dioxygenase alpha subunit family.</text>
</comment>
<keyword evidence="2" id="KW-0001">2Fe-2S</keyword>
<feature type="domain" description="Rieske" evidence="7">
    <location>
        <begin position="44"/>
        <end position="145"/>
    </location>
</feature>
<dbReference type="InterPro" id="IPR015879">
    <property type="entry name" value="Ring_hydroxy_dOase_asu_C_dom"/>
</dbReference>
<gene>
    <name evidence="8" type="primary">cbdA</name>
    <name evidence="8" type="ORF">KBTEX_03141</name>
</gene>
<evidence type="ECO:0000256" key="6">
    <source>
        <dbReference type="ARBA" id="ARBA00023014"/>
    </source>
</evidence>
<dbReference type="GO" id="GO:0018626">
    <property type="term" value="F:2-halobenzoate 1,2-dioxygenase activity"/>
    <property type="evidence" value="ECO:0007669"/>
    <property type="project" value="UniProtKB-EC"/>
</dbReference>
<organism evidence="8">
    <name type="scientific">uncultured organism</name>
    <dbReference type="NCBI Taxonomy" id="155900"/>
    <lineage>
        <taxon>unclassified sequences</taxon>
        <taxon>environmental samples</taxon>
    </lineage>
</organism>
<dbReference type="PRINTS" id="PR00090">
    <property type="entry name" value="RNGDIOXGNASE"/>
</dbReference>
<dbReference type="PANTHER" id="PTHR43756">
    <property type="entry name" value="CHOLINE MONOOXYGENASE, CHLOROPLASTIC"/>
    <property type="match status" value="1"/>
</dbReference>
<dbReference type="Gene3D" id="2.102.10.10">
    <property type="entry name" value="Rieske [2Fe-2S] iron-sulphur domain"/>
    <property type="match status" value="1"/>
</dbReference>
<dbReference type="PANTHER" id="PTHR43756:SF1">
    <property type="entry name" value="3-PHENYLPROPIONATE_CINNAMIC ACID DIOXYGENASE SUBUNIT ALPHA"/>
    <property type="match status" value="1"/>
</dbReference>
<dbReference type="Gene3D" id="3.90.380.10">
    <property type="entry name" value="Naphthalene 1,2-dioxygenase Alpha Subunit, Chain A, domain 1"/>
    <property type="match status" value="1"/>
</dbReference>
<dbReference type="GO" id="GO:0005506">
    <property type="term" value="F:iron ion binding"/>
    <property type="evidence" value="ECO:0007669"/>
    <property type="project" value="InterPro"/>
</dbReference>
<evidence type="ECO:0000256" key="2">
    <source>
        <dbReference type="ARBA" id="ARBA00022714"/>
    </source>
</evidence>
<proteinExistence type="inferred from homology"/>
<evidence type="ECO:0000256" key="1">
    <source>
        <dbReference type="ARBA" id="ARBA00008751"/>
    </source>
</evidence>
<accession>A0A5B8RD79</accession>
<evidence type="ECO:0000313" key="8">
    <source>
        <dbReference type="EMBL" id="QEA06800.1"/>
    </source>
</evidence>
<dbReference type="SUPFAM" id="SSF50022">
    <property type="entry name" value="ISP domain"/>
    <property type="match status" value="1"/>
</dbReference>
<dbReference type="EC" id="1.14.12.13" evidence="8"/>
<evidence type="ECO:0000256" key="5">
    <source>
        <dbReference type="ARBA" id="ARBA00023004"/>
    </source>
</evidence>
<dbReference type="InterPro" id="IPR036922">
    <property type="entry name" value="Rieske_2Fe-2S_sf"/>
</dbReference>
<dbReference type="EMBL" id="MN079172">
    <property type="protein sequence ID" value="QEA06800.1"/>
    <property type="molecule type" value="Genomic_DNA"/>
</dbReference>
<keyword evidence="8" id="KW-0223">Dioxygenase</keyword>
<keyword evidence="5" id="KW-0408">Iron</keyword>
<keyword evidence="6" id="KW-0411">Iron-sulfur</keyword>
<dbReference type="CDD" id="cd08879">
    <property type="entry name" value="RHO_alpha_C_AntDO-like"/>
    <property type="match status" value="1"/>
</dbReference>
<sequence>MGKYRDNPEAIASLVGDDCVHRDVYLDEEVFELEQDYLFARTWNYLCHDSQIPDRGDYFTATIAGRPLMAVRHTDGSVRVMMNRCAHKGAKLAPEERGNTGKFFRCPYHAWTFRTDGSLLSIPFKKGYEGTRLNECRAAKGLVTIDNVRNYRGFIFVRISDEGPDFDEYFGPVITSLDNMVDRAPEGEIEVAGGCLRFMHDCNWKMFVENLNDTMHPMIVHESAAGTARELWKDQPEDAPKPMIIQQLLPFVNDYQFFDAGGVRVFDNGHSYDGEKVSIHSHYSGLPEYDRAMEAAYGPERAREILTTVRHNTVLYPTMTSKCAIQAIRVARPISANRTLIESWTFRLKGAPEELLQRTQTYSRLINSPFSVVGHDDLHCYEAIQAGLLASGNEWISLHRDFDPVELDEPERLDNGTSEISMRNQFRAWRKFMTDGASRGQ</sequence>
<dbReference type="GO" id="GO:0051537">
    <property type="term" value="F:2 iron, 2 sulfur cluster binding"/>
    <property type="evidence" value="ECO:0007669"/>
    <property type="project" value="UniProtKB-KW"/>
</dbReference>
<evidence type="ECO:0000259" key="7">
    <source>
        <dbReference type="PROSITE" id="PS51296"/>
    </source>
</evidence>
<dbReference type="PROSITE" id="PS51296">
    <property type="entry name" value="RIESKE"/>
    <property type="match status" value="1"/>
</dbReference>
<name>A0A5B8RD79_9ZZZZ</name>
<keyword evidence="4 8" id="KW-0560">Oxidoreductase</keyword>